<comment type="caution">
    <text evidence="2">The sequence shown here is derived from an EMBL/GenBank/DDBJ whole genome shotgun (WGS) entry which is preliminary data.</text>
</comment>
<evidence type="ECO:0000313" key="2">
    <source>
        <dbReference type="EMBL" id="OXA51190.1"/>
    </source>
</evidence>
<sequence>MFITRWLLYFWILEIAKLQACTCPKEWKYGLPAEICGKEITAINNDHSCEPQHVYMCSELGGVGIGPREDGHNYRSNYTACTCPNEWKYGLPAKICGKEINAINKDHACEPQDIYDCNELGGVAVLHPEMDCSGSRHLFCEMEFSVTCKTEQCCKKHRRRRGCTYAVGGLKNRHLTLGKPGQQNPVSPSQYSAARENVYVDCLIKVSAYASSQNRQRDDLAIVQSTTVTELVVLL</sequence>
<keyword evidence="1" id="KW-0732">Signal</keyword>
<dbReference type="EMBL" id="LNIX01000008">
    <property type="protein sequence ID" value="OXA51190.1"/>
    <property type="molecule type" value="Genomic_DNA"/>
</dbReference>
<keyword evidence="3" id="KW-1185">Reference proteome</keyword>
<proteinExistence type="predicted"/>
<evidence type="ECO:0000256" key="1">
    <source>
        <dbReference type="SAM" id="SignalP"/>
    </source>
</evidence>
<gene>
    <name evidence="2" type="ORF">Fcan01_14360</name>
</gene>
<feature type="chain" id="PRO_5012058979" evidence="1">
    <location>
        <begin position="21"/>
        <end position="235"/>
    </location>
</feature>
<evidence type="ECO:0000313" key="3">
    <source>
        <dbReference type="Proteomes" id="UP000198287"/>
    </source>
</evidence>
<feature type="signal peptide" evidence="1">
    <location>
        <begin position="1"/>
        <end position="20"/>
    </location>
</feature>
<protein>
    <submittedName>
        <fullName evidence="2">Uncharacterized protein</fullName>
    </submittedName>
</protein>
<dbReference type="AlphaFoldDB" id="A0A226E1M6"/>
<reference evidence="2 3" key="1">
    <citation type="submission" date="2015-12" db="EMBL/GenBank/DDBJ databases">
        <title>The genome of Folsomia candida.</title>
        <authorList>
            <person name="Faddeeva A."/>
            <person name="Derks M.F."/>
            <person name="Anvar Y."/>
            <person name="Smit S."/>
            <person name="Van Straalen N."/>
            <person name="Roelofs D."/>
        </authorList>
    </citation>
    <scope>NUCLEOTIDE SEQUENCE [LARGE SCALE GENOMIC DNA]</scope>
    <source>
        <strain evidence="2 3">VU population</strain>
        <tissue evidence="2">Whole body</tissue>
    </source>
</reference>
<name>A0A226E1M6_FOLCA</name>
<dbReference type="Proteomes" id="UP000198287">
    <property type="component" value="Unassembled WGS sequence"/>
</dbReference>
<accession>A0A226E1M6</accession>
<organism evidence="2 3">
    <name type="scientific">Folsomia candida</name>
    <name type="common">Springtail</name>
    <dbReference type="NCBI Taxonomy" id="158441"/>
    <lineage>
        <taxon>Eukaryota</taxon>
        <taxon>Metazoa</taxon>
        <taxon>Ecdysozoa</taxon>
        <taxon>Arthropoda</taxon>
        <taxon>Hexapoda</taxon>
        <taxon>Collembola</taxon>
        <taxon>Entomobryomorpha</taxon>
        <taxon>Isotomoidea</taxon>
        <taxon>Isotomidae</taxon>
        <taxon>Proisotominae</taxon>
        <taxon>Folsomia</taxon>
    </lineage>
</organism>